<gene>
    <name evidence="1 2" type="ordered locus">CAGL0A01694g</name>
</gene>
<dbReference type="GO" id="GO:0051321">
    <property type="term" value="P:meiotic cell cycle"/>
    <property type="evidence" value="ECO:0007669"/>
    <property type="project" value="InterPro"/>
</dbReference>
<protein>
    <submittedName>
        <fullName evidence="2">Uncharacterized protein</fullName>
    </submittedName>
</protein>
<accession>Q6FY21</accession>
<dbReference type="FunCoup" id="Q6FY21">
    <property type="interactions" value="135"/>
</dbReference>
<dbReference type="GO" id="GO:0045944">
    <property type="term" value="P:positive regulation of transcription by RNA polymerase II"/>
    <property type="evidence" value="ECO:0007669"/>
    <property type="project" value="InterPro"/>
</dbReference>
<dbReference type="AlphaFoldDB" id="Q6FY21"/>
<dbReference type="InParanoid" id="Q6FY21"/>
<evidence type="ECO:0000313" key="1">
    <source>
        <dbReference type="CGD" id="CAL0126701"/>
    </source>
</evidence>
<dbReference type="HOGENOM" id="CLU_426984_0_0_1"/>
<evidence type="ECO:0000313" key="2">
    <source>
        <dbReference type="EMBL" id="CAG57732.1"/>
    </source>
</evidence>
<sequence>MEGIENGIRKLSESWDVNLATTVLEALRSIDLDVLRHSGLKDVTVRSESSLQYILLCYVLLVVSPDDIAIETSETLEASCRDANDSPETRIDNDVGIFEVLLIHRSSKTTNFQDFHYPIRELLSLISSKDYNCNTGNLATDLLICRSMHNGDTNDLLDSIDKYQQYSVMSRVLQFPKIISDAVYQRCYKELIVKNSVCEMTQPLPNVRLSLMTLMEIIDQPDINLLQFPRLVTLLGSSFVFLSESHTDISELHYELDELGTTQTLLALLSYVQYCLSKFLLGFINGCKVLQKTSESYDISTGAAVKEAFKNITSFEFQLPPWFDKTMIFPLPPIFKSLFIYGKDDSLIKASYSDMIVTILDSLMLCIEISSKILNQYRSASINPFEIEGKEEINLKHSKFQLIKNVHLLTFIPIFSSLLLAEQMQSLSEAMVISNETWNMYAEILTNNIKEQVTNILLVNESVALYHLLKIVSRVSIDDTGFQRISIKLLNYLFFQSKHTKFKIWCKQNELCRSTIKTYVHLWNDGSSDYSLIYTKIINTKQPDVDHKKTILAEYLDLLPEDMKFGFSREEENKTIMPAKFNAYAAPTFMPAESAVKANSQVNPFLPIDQNKVQESVQMNKLTPIMESSVKWTNAPTTGQK</sequence>
<dbReference type="Proteomes" id="UP000002428">
    <property type="component" value="Chromosome A"/>
</dbReference>
<dbReference type="KEGG" id="cgr:2886453"/>
<proteinExistence type="predicted"/>
<dbReference type="VEuPathDB" id="FungiDB:CAGL0A01694g"/>
<dbReference type="eggNOG" id="ENOG502QWIZ">
    <property type="taxonomic scope" value="Eukaryota"/>
</dbReference>
<organism evidence="2 3">
    <name type="scientific">Candida glabrata (strain ATCC 2001 / BCRC 20586 / JCM 3761 / NBRC 0622 / NRRL Y-65 / CBS 138)</name>
    <name type="common">Yeast</name>
    <name type="synonym">Nakaseomyces glabratus</name>
    <dbReference type="NCBI Taxonomy" id="284593"/>
    <lineage>
        <taxon>Eukaryota</taxon>
        <taxon>Fungi</taxon>
        <taxon>Dikarya</taxon>
        <taxon>Ascomycota</taxon>
        <taxon>Saccharomycotina</taxon>
        <taxon>Saccharomycetes</taxon>
        <taxon>Saccharomycetales</taxon>
        <taxon>Saccharomycetaceae</taxon>
        <taxon>Nakaseomyces</taxon>
    </lineage>
</organism>
<dbReference type="STRING" id="284593.Q6FY21"/>
<dbReference type="InterPro" id="IPR054776">
    <property type="entry name" value="VIR1_yeast"/>
</dbReference>
<evidence type="ECO:0000313" key="3">
    <source>
        <dbReference type="Proteomes" id="UP000002428"/>
    </source>
</evidence>
<reference evidence="2 3" key="1">
    <citation type="journal article" date="2004" name="Nature">
        <title>Genome evolution in yeasts.</title>
        <authorList>
            <consortium name="Genolevures"/>
            <person name="Dujon B."/>
            <person name="Sherman D."/>
            <person name="Fischer G."/>
            <person name="Durrens P."/>
            <person name="Casaregola S."/>
            <person name="Lafontaine I."/>
            <person name="de Montigny J."/>
            <person name="Marck C."/>
            <person name="Neuveglise C."/>
            <person name="Talla E."/>
            <person name="Goffard N."/>
            <person name="Frangeul L."/>
            <person name="Aigle M."/>
            <person name="Anthouard V."/>
            <person name="Babour A."/>
            <person name="Barbe V."/>
            <person name="Barnay S."/>
            <person name="Blanchin S."/>
            <person name="Beckerich J.M."/>
            <person name="Beyne E."/>
            <person name="Bleykasten C."/>
            <person name="Boisrame A."/>
            <person name="Boyer J."/>
            <person name="Cattolico L."/>
            <person name="Confanioleri F."/>
            <person name="de Daruvar A."/>
            <person name="Despons L."/>
            <person name="Fabre E."/>
            <person name="Fairhead C."/>
            <person name="Ferry-Dumazet H."/>
            <person name="Groppi A."/>
            <person name="Hantraye F."/>
            <person name="Hennequin C."/>
            <person name="Jauniaux N."/>
            <person name="Joyet P."/>
            <person name="Kachouri R."/>
            <person name="Kerrest A."/>
            <person name="Koszul R."/>
            <person name="Lemaire M."/>
            <person name="Lesur I."/>
            <person name="Ma L."/>
            <person name="Muller H."/>
            <person name="Nicaud J.M."/>
            <person name="Nikolski M."/>
            <person name="Oztas S."/>
            <person name="Ozier-Kalogeropoulos O."/>
            <person name="Pellenz S."/>
            <person name="Potier S."/>
            <person name="Richard G.F."/>
            <person name="Straub M.L."/>
            <person name="Suleau A."/>
            <person name="Swennene D."/>
            <person name="Tekaia F."/>
            <person name="Wesolowski-Louvel M."/>
            <person name="Westhof E."/>
            <person name="Wirth B."/>
            <person name="Zeniou-Meyer M."/>
            <person name="Zivanovic I."/>
            <person name="Bolotin-Fukuhara M."/>
            <person name="Thierry A."/>
            <person name="Bouchier C."/>
            <person name="Caudron B."/>
            <person name="Scarpelli C."/>
            <person name="Gaillardin C."/>
            <person name="Weissenbach J."/>
            <person name="Wincker P."/>
            <person name="Souciet J.L."/>
        </authorList>
    </citation>
    <scope>NUCLEOTIDE SEQUENCE [LARGE SCALE GENOMIC DNA]</scope>
    <source>
        <strain evidence="3">ATCC 2001 / BCRC 20586 / JCM 3761 / NBRC 0622 / NRRL Y-65 / CBS 138</strain>
    </source>
</reference>
<dbReference type="EMBL" id="CR380947">
    <property type="protein sequence ID" value="CAG57732.1"/>
    <property type="molecule type" value="Genomic_DNA"/>
</dbReference>
<name>Q6FY21_CANGA</name>
<dbReference type="CGD" id="CAL0126701">
    <property type="gene designation" value="CAGL0A01694g"/>
</dbReference>
<dbReference type="Pfam" id="PF22575">
    <property type="entry name" value="Vir1p"/>
    <property type="match status" value="2"/>
</dbReference>
<keyword evidence="3" id="KW-1185">Reference proteome</keyword>